<evidence type="ECO:0000259" key="10">
    <source>
        <dbReference type="Pfam" id="PF18072"/>
    </source>
</evidence>
<feature type="non-terminal residue" evidence="11">
    <location>
        <position position="565"/>
    </location>
</feature>
<dbReference type="SUPFAM" id="SSF56042">
    <property type="entry name" value="PurM C-terminal domain-like"/>
    <property type="match status" value="1"/>
</dbReference>
<evidence type="ECO:0000256" key="3">
    <source>
        <dbReference type="ARBA" id="ARBA00022723"/>
    </source>
</evidence>
<sequence>MVTRLEIAGRPDLRDPRGAHAAGRIRNFLGIPVEQVRTRDVYRLEADLHDGEAEKVLEEFTDPVLHRGGLGRVEADRFDFAVSVAFKPGVTDPVGKSAMVAVQDTLGRLLTLAGGEEPAVYSSTLYLLTGVTRDQAETIGTSLLANPVIQTITIRSWDEWSSSDPDMTVPRVPAQHRPEVQRYDLSGSDDELLAISRKGLLSLSIQEMHAIRDHFLAAGNDPARTGLGLDHRPTDVELECLAQTWSEHCKHKIFNATVTYHEDGKEPETIKSLFKTWIMGATKDIGAPWLVSVFHDNAGVVTFDEQIHLVYKVETHNSPSALDPYGGAITGIVGVNRDPFGTGLGAHLLANVWGYCFGSPFHEGDLPKGLLHPRRVRDGVHQGVIDGGNQSGIPYGRGWEVFDHRYLGKPLVFCGTVGALPVTIAGGPGEEKAALPGDRIVMTGGRIGADGIHGATFSSAALDESAPVQAVQIGDPITQKRMFDFLLVARERGLYNAITDNGAGGLSSSVGEMAEQSGGARLDLSQAPLKYAGLSTWEILLSEAQERMTLAVSPKKIDEFLELAR</sequence>
<dbReference type="Gene3D" id="3.30.1280.10">
    <property type="entry name" value="Phosphoribosylformylglycinamidine synthase subunit PurS"/>
    <property type="match status" value="1"/>
</dbReference>
<proteinExistence type="predicted"/>
<dbReference type="PANTHER" id="PTHR43555">
    <property type="entry name" value="PHOSPHORIBOSYLFORMYLGLYCINAMIDINE SYNTHASE SUBUNIT PURL"/>
    <property type="match status" value="1"/>
</dbReference>
<evidence type="ECO:0000256" key="1">
    <source>
        <dbReference type="ARBA" id="ARBA00022490"/>
    </source>
</evidence>
<dbReference type="GO" id="GO:0005524">
    <property type="term" value="F:ATP binding"/>
    <property type="evidence" value="ECO:0007669"/>
    <property type="project" value="UniProtKB-KW"/>
</dbReference>
<dbReference type="SUPFAM" id="SSF55326">
    <property type="entry name" value="PurM N-terminal domain-like"/>
    <property type="match status" value="1"/>
</dbReference>
<evidence type="ECO:0000313" key="11">
    <source>
        <dbReference type="EMBL" id="MBD3869496.1"/>
    </source>
</evidence>
<evidence type="ECO:0000259" key="8">
    <source>
        <dbReference type="Pfam" id="PF00586"/>
    </source>
</evidence>
<dbReference type="CDD" id="cd02203">
    <property type="entry name" value="PurL_repeat1"/>
    <property type="match status" value="1"/>
</dbReference>
<evidence type="ECO:0000256" key="2">
    <source>
        <dbReference type="ARBA" id="ARBA00022598"/>
    </source>
</evidence>
<evidence type="ECO:0000256" key="5">
    <source>
        <dbReference type="ARBA" id="ARBA00022755"/>
    </source>
</evidence>
<evidence type="ECO:0000256" key="7">
    <source>
        <dbReference type="ARBA" id="ARBA00022842"/>
    </source>
</evidence>
<dbReference type="InterPro" id="IPR036921">
    <property type="entry name" value="PurM-like_N_sf"/>
</dbReference>
<keyword evidence="1" id="KW-0963">Cytoplasm</keyword>
<keyword evidence="6" id="KW-0067">ATP-binding</keyword>
<dbReference type="InterPro" id="IPR041609">
    <property type="entry name" value="PurL_linker"/>
</dbReference>
<dbReference type="Pfam" id="PF18072">
    <property type="entry name" value="FGAR-AT_linker"/>
    <property type="match status" value="1"/>
</dbReference>
<dbReference type="Proteomes" id="UP000648239">
    <property type="component" value="Unassembled WGS sequence"/>
</dbReference>
<dbReference type="InterPro" id="IPR010074">
    <property type="entry name" value="PRibForGlyAmidine_synth_PurL"/>
</dbReference>
<dbReference type="InterPro" id="IPR016188">
    <property type="entry name" value="PurM-like_N"/>
</dbReference>
<accession>A0A8J7C3R9</accession>
<dbReference type="InterPro" id="IPR036604">
    <property type="entry name" value="PurS-like_sf"/>
</dbReference>
<keyword evidence="7" id="KW-0460">Magnesium</keyword>
<dbReference type="EMBL" id="JACXWD010000099">
    <property type="protein sequence ID" value="MBD3869496.1"/>
    <property type="molecule type" value="Genomic_DNA"/>
</dbReference>
<dbReference type="PANTHER" id="PTHR43555:SF1">
    <property type="entry name" value="PHOSPHORIBOSYLFORMYLGLYCINAMIDINE SYNTHASE SUBUNIT PURL"/>
    <property type="match status" value="1"/>
</dbReference>
<dbReference type="SUPFAM" id="SSF82697">
    <property type="entry name" value="PurS-like"/>
    <property type="match status" value="1"/>
</dbReference>
<dbReference type="Gene3D" id="3.90.650.10">
    <property type="entry name" value="PurM-like C-terminal domain"/>
    <property type="match status" value="1"/>
</dbReference>
<reference evidence="11 12" key="1">
    <citation type="submission" date="2020-08" db="EMBL/GenBank/DDBJ databases">
        <title>Acidobacteriota in marine sediments use diverse sulfur dissimilation pathways.</title>
        <authorList>
            <person name="Wasmund K."/>
        </authorList>
    </citation>
    <scope>NUCLEOTIDE SEQUENCE [LARGE SCALE GENOMIC DNA]</scope>
    <source>
        <strain evidence="11">MAG AM4</strain>
    </source>
</reference>
<gene>
    <name evidence="11" type="ORF">IFK94_15345</name>
</gene>
<evidence type="ECO:0000256" key="4">
    <source>
        <dbReference type="ARBA" id="ARBA00022741"/>
    </source>
</evidence>
<dbReference type="GO" id="GO:0006189">
    <property type="term" value="P:'de novo' IMP biosynthetic process"/>
    <property type="evidence" value="ECO:0007669"/>
    <property type="project" value="InterPro"/>
</dbReference>
<feature type="domain" description="PurM-like N-terminal" evidence="8">
    <location>
        <begin position="296"/>
        <end position="419"/>
    </location>
</feature>
<feature type="domain" description="PurM-like C-terminal" evidence="9">
    <location>
        <begin position="436"/>
        <end position="564"/>
    </location>
</feature>
<protein>
    <submittedName>
        <fullName evidence="11">Phosphoribosylformylglycinamidine synthase</fullName>
    </submittedName>
</protein>
<organism evidence="11 12">
    <name type="scientific">Candidatus Polarisedimenticola svalbardensis</name>
    <dbReference type="NCBI Taxonomy" id="2886004"/>
    <lineage>
        <taxon>Bacteria</taxon>
        <taxon>Pseudomonadati</taxon>
        <taxon>Acidobacteriota</taxon>
        <taxon>Candidatus Polarisedimenticolia</taxon>
        <taxon>Candidatus Polarisedimenticolales</taxon>
        <taxon>Candidatus Polarisedimenticolaceae</taxon>
        <taxon>Candidatus Polarisedimenticola</taxon>
    </lineage>
</organism>
<dbReference type="AlphaFoldDB" id="A0A8J7C3R9"/>
<comment type="caution">
    <text evidence="11">The sequence shown here is derived from an EMBL/GenBank/DDBJ whole genome shotgun (WGS) entry which is preliminary data.</text>
</comment>
<dbReference type="InterPro" id="IPR010918">
    <property type="entry name" value="PurM-like_C_dom"/>
</dbReference>
<keyword evidence="4" id="KW-0547">Nucleotide-binding</keyword>
<dbReference type="GO" id="GO:0046872">
    <property type="term" value="F:metal ion binding"/>
    <property type="evidence" value="ECO:0007669"/>
    <property type="project" value="UniProtKB-KW"/>
</dbReference>
<evidence type="ECO:0000313" key="12">
    <source>
        <dbReference type="Proteomes" id="UP000648239"/>
    </source>
</evidence>
<dbReference type="GO" id="GO:0004642">
    <property type="term" value="F:phosphoribosylformylglycinamidine synthase activity"/>
    <property type="evidence" value="ECO:0007669"/>
    <property type="project" value="InterPro"/>
</dbReference>
<evidence type="ECO:0000256" key="6">
    <source>
        <dbReference type="ARBA" id="ARBA00022840"/>
    </source>
</evidence>
<keyword evidence="5" id="KW-0658">Purine biosynthesis</keyword>
<dbReference type="InterPro" id="IPR036676">
    <property type="entry name" value="PurM-like_C_sf"/>
</dbReference>
<evidence type="ECO:0000259" key="9">
    <source>
        <dbReference type="Pfam" id="PF02769"/>
    </source>
</evidence>
<dbReference type="Gene3D" id="3.30.1330.10">
    <property type="entry name" value="PurM-like, N-terminal domain"/>
    <property type="match status" value="1"/>
</dbReference>
<keyword evidence="2" id="KW-0436">Ligase</keyword>
<keyword evidence="3" id="KW-0479">Metal-binding</keyword>
<dbReference type="Pfam" id="PF00586">
    <property type="entry name" value="AIRS"/>
    <property type="match status" value="1"/>
</dbReference>
<name>A0A8J7C3R9_9BACT</name>
<dbReference type="Pfam" id="PF02769">
    <property type="entry name" value="AIRS_C"/>
    <property type="match status" value="1"/>
</dbReference>
<feature type="domain" description="Phosphoribosylformylglycinamidine synthase linker" evidence="10">
    <location>
        <begin position="194"/>
        <end position="252"/>
    </location>
</feature>